<feature type="non-terminal residue" evidence="1">
    <location>
        <position position="40"/>
    </location>
</feature>
<evidence type="ECO:0000313" key="2">
    <source>
        <dbReference type="Proteomes" id="UP000265618"/>
    </source>
</evidence>
<organism evidence="1 2">
    <name type="scientific">Kipferlia bialata</name>
    <dbReference type="NCBI Taxonomy" id="797122"/>
    <lineage>
        <taxon>Eukaryota</taxon>
        <taxon>Metamonada</taxon>
        <taxon>Carpediemonas-like organisms</taxon>
        <taxon>Kipferlia</taxon>
    </lineage>
</organism>
<accession>A0A9K3GRK0</accession>
<gene>
    <name evidence="1" type="ORF">KIPB_016427</name>
</gene>
<keyword evidence="2" id="KW-1185">Reference proteome</keyword>
<dbReference type="AlphaFoldDB" id="A0A9K3GRK0"/>
<name>A0A9K3GRK0_9EUKA</name>
<evidence type="ECO:0000313" key="1">
    <source>
        <dbReference type="EMBL" id="GIQ92578.1"/>
    </source>
</evidence>
<sequence length="40" mass="3865">GVTAQAASESVILHSLATASGGPGKGINRQSIAMSVEGIV</sequence>
<reference evidence="1 2" key="1">
    <citation type="journal article" date="2018" name="PLoS ONE">
        <title>The draft genome of Kipferlia bialata reveals reductive genome evolution in fornicate parasites.</title>
        <authorList>
            <person name="Tanifuji G."/>
            <person name="Takabayashi S."/>
            <person name="Kume K."/>
            <person name="Takagi M."/>
            <person name="Nakayama T."/>
            <person name="Kamikawa R."/>
            <person name="Inagaki Y."/>
            <person name="Hashimoto T."/>
        </authorList>
    </citation>
    <scope>NUCLEOTIDE SEQUENCE [LARGE SCALE GENOMIC DNA]</scope>
    <source>
        <strain evidence="1">NY0173</strain>
    </source>
</reference>
<dbReference type="Proteomes" id="UP000265618">
    <property type="component" value="Unassembled WGS sequence"/>
</dbReference>
<protein>
    <submittedName>
        <fullName evidence="1">Uncharacterized protein</fullName>
    </submittedName>
</protein>
<feature type="non-terminal residue" evidence="1">
    <location>
        <position position="1"/>
    </location>
</feature>
<dbReference type="EMBL" id="BDIP01010023">
    <property type="protein sequence ID" value="GIQ92578.1"/>
    <property type="molecule type" value="Genomic_DNA"/>
</dbReference>
<comment type="caution">
    <text evidence="1">The sequence shown here is derived from an EMBL/GenBank/DDBJ whole genome shotgun (WGS) entry which is preliminary data.</text>
</comment>
<proteinExistence type="predicted"/>